<keyword evidence="3" id="KW-1185">Reference proteome</keyword>
<organism evidence="2 3">
    <name type="scientific">Coniophora puteana (strain RWD-64-598)</name>
    <name type="common">Brown rot fungus</name>
    <dbReference type="NCBI Taxonomy" id="741705"/>
    <lineage>
        <taxon>Eukaryota</taxon>
        <taxon>Fungi</taxon>
        <taxon>Dikarya</taxon>
        <taxon>Basidiomycota</taxon>
        <taxon>Agaricomycotina</taxon>
        <taxon>Agaricomycetes</taxon>
        <taxon>Agaricomycetidae</taxon>
        <taxon>Boletales</taxon>
        <taxon>Coniophorineae</taxon>
        <taxon>Coniophoraceae</taxon>
        <taxon>Coniophora</taxon>
    </lineage>
</organism>
<gene>
    <name evidence="2" type="ORF">CONPUDRAFT_138598</name>
</gene>
<dbReference type="RefSeq" id="XP_007771294.1">
    <property type="nucleotide sequence ID" value="XM_007773104.1"/>
</dbReference>
<feature type="region of interest" description="Disordered" evidence="1">
    <location>
        <begin position="1"/>
        <end position="113"/>
    </location>
</feature>
<dbReference type="KEGG" id="cput:CONPUDRAFT_138598"/>
<dbReference type="EMBL" id="JH711582">
    <property type="protein sequence ID" value="EIW78217.1"/>
    <property type="molecule type" value="Genomic_DNA"/>
</dbReference>
<protein>
    <submittedName>
        <fullName evidence="2">Uncharacterized protein</fullName>
    </submittedName>
</protein>
<reference evidence="3" key="1">
    <citation type="journal article" date="2012" name="Science">
        <title>The Paleozoic origin of enzymatic lignin decomposition reconstructed from 31 fungal genomes.</title>
        <authorList>
            <person name="Floudas D."/>
            <person name="Binder M."/>
            <person name="Riley R."/>
            <person name="Barry K."/>
            <person name="Blanchette R.A."/>
            <person name="Henrissat B."/>
            <person name="Martinez A.T."/>
            <person name="Otillar R."/>
            <person name="Spatafora J.W."/>
            <person name="Yadav J.S."/>
            <person name="Aerts A."/>
            <person name="Benoit I."/>
            <person name="Boyd A."/>
            <person name="Carlson A."/>
            <person name="Copeland A."/>
            <person name="Coutinho P.M."/>
            <person name="de Vries R.P."/>
            <person name="Ferreira P."/>
            <person name="Findley K."/>
            <person name="Foster B."/>
            <person name="Gaskell J."/>
            <person name="Glotzer D."/>
            <person name="Gorecki P."/>
            <person name="Heitman J."/>
            <person name="Hesse C."/>
            <person name="Hori C."/>
            <person name="Igarashi K."/>
            <person name="Jurgens J.A."/>
            <person name="Kallen N."/>
            <person name="Kersten P."/>
            <person name="Kohler A."/>
            <person name="Kuees U."/>
            <person name="Kumar T.K.A."/>
            <person name="Kuo A."/>
            <person name="LaButti K."/>
            <person name="Larrondo L.F."/>
            <person name="Lindquist E."/>
            <person name="Ling A."/>
            <person name="Lombard V."/>
            <person name="Lucas S."/>
            <person name="Lundell T."/>
            <person name="Martin R."/>
            <person name="McLaughlin D.J."/>
            <person name="Morgenstern I."/>
            <person name="Morin E."/>
            <person name="Murat C."/>
            <person name="Nagy L.G."/>
            <person name="Nolan M."/>
            <person name="Ohm R.A."/>
            <person name="Patyshakuliyeva A."/>
            <person name="Rokas A."/>
            <person name="Ruiz-Duenas F.J."/>
            <person name="Sabat G."/>
            <person name="Salamov A."/>
            <person name="Samejima M."/>
            <person name="Schmutz J."/>
            <person name="Slot J.C."/>
            <person name="St John F."/>
            <person name="Stenlid J."/>
            <person name="Sun H."/>
            <person name="Sun S."/>
            <person name="Syed K."/>
            <person name="Tsang A."/>
            <person name="Wiebenga A."/>
            <person name="Young D."/>
            <person name="Pisabarro A."/>
            <person name="Eastwood D.C."/>
            <person name="Martin F."/>
            <person name="Cullen D."/>
            <person name="Grigoriev I.V."/>
            <person name="Hibbett D.S."/>
        </authorList>
    </citation>
    <scope>NUCLEOTIDE SEQUENCE [LARGE SCALE GENOMIC DNA]</scope>
    <source>
        <strain evidence="3">RWD-64-598 SS2</strain>
    </source>
</reference>
<feature type="compositionally biased region" description="Basic and acidic residues" evidence="1">
    <location>
        <begin position="1"/>
        <end position="27"/>
    </location>
</feature>
<evidence type="ECO:0000313" key="2">
    <source>
        <dbReference type="EMBL" id="EIW78217.1"/>
    </source>
</evidence>
<comment type="caution">
    <text evidence="2">The sequence shown here is derived from an EMBL/GenBank/DDBJ whole genome shotgun (WGS) entry which is preliminary data.</text>
</comment>
<feature type="compositionally biased region" description="Basic and acidic residues" evidence="1">
    <location>
        <begin position="81"/>
        <end position="99"/>
    </location>
</feature>
<evidence type="ECO:0000256" key="1">
    <source>
        <dbReference type="SAM" id="MobiDB-lite"/>
    </source>
</evidence>
<dbReference type="AlphaFoldDB" id="A0A5M3MGN1"/>
<evidence type="ECO:0000313" key="3">
    <source>
        <dbReference type="Proteomes" id="UP000053558"/>
    </source>
</evidence>
<name>A0A5M3MGN1_CONPW</name>
<accession>A0A5M3MGN1</accession>
<dbReference type="GeneID" id="19201222"/>
<feature type="compositionally biased region" description="Basic residues" evidence="1">
    <location>
        <begin position="54"/>
        <end position="68"/>
    </location>
</feature>
<sequence>MRSRNSVKDPRRGVGEESSMHANEVSRKCLRRMGTGMGMGEMVHLVGVSASTRPKTRDRRPKKKRVWSRARLNIQAANEQKLSKIEREHAAPRPASETKRRIRGTAESQKRKK</sequence>
<proteinExistence type="predicted"/>
<dbReference type="Proteomes" id="UP000053558">
    <property type="component" value="Unassembled WGS sequence"/>
</dbReference>